<protein>
    <submittedName>
        <fullName evidence="1">Uncharacterized protein</fullName>
    </submittedName>
</protein>
<gene>
    <name evidence="1" type="ORF">SINV_00807</name>
</gene>
<dbReference type="HOGENOM" id="CLU_1339058_0_0_1"/>
<evidence type="ECO:0000313" key="1">
    <source>
        <dbReference type="EMBL" id="EFZ11070.1"/>
    </source>
</evidence>
<sequence length="205" mass="23238">MLIYCPADKLPSIKLRSAERDNNMRAIILTILQRHKKSVQDFGCRADQSSMKILEFVEKRRAIKATKSQNRNNDDGEKNLSPEQTDATHRLTHVQHTPHADSADNGLNIISLPVQEAAQKKIEFLFDTRSTISLVKLKTLAKDKKIINKQIQLTGLTGHLIATLGKTYIYIKLNAKLQKLPVYVIDNDVPIDYEGILGLNFIHKK</sequence>
<dbReference type="Gene3D" id="2.40.70.10">
    <property type="entry name" value="Acid Proteases"/>
    <property type="match status" value="1"/>
</dbReference>
<dbReference type="CDD" id="cd00303">
    <property type="entry name" value="retropepsin_like"/>
    <property type="match status" value="1"/>
</dbReference>
<organism>
    <name type="scientific">Solenopsis invicta</name>
    <name type="common">Red imported fire ant</name>
    <name type="synonym">Solenopsis wagneri</name>
    <dbReference type="NCBI Taxonomy" id="13686"/>
    <lineage>
        <taxon>Eukaryota</taxon>
        <taxon>Metazoa</taxon>
        <taxon>Ecdysozoa</taxon>
        <taxon>Arthropoda</taxon>
        <taxon>Hexapoda</taxon>
        <taxon>Insecta</taxon>
        <taxon>Pterygota</taxon>
        <taxon>Neoptera</taxon>
        <taxon>Endopterygota</taxon>
        <taxon>Hymenoptera</taxon>
        <taxon>Apocrita</taxon>
        <taxon>Aculeata</taxon>
        <taxon>Formicoidea</taxon>
        <taxon>Formicidae</taxon>
        <taxon>Myrmicinae</taxon>
        <taxon>Solenopsis</taxon>
    </lineage>
</organism>
<dbReference type="InterPro" id="IPR021109">
    <property type="entry name" value="Peptidase_aspartic_dom_sf"/>
</dbReference>
<dbReference type="EMBL" id="GL768666">
    <property type="protein sequence ID" value="EFZ11070.1"/>
    <property type="molecule type" value="Genomic_DNA"/>
</dbReference>
<proteinExistence type="predicted"/>
<dbReference type="SUPFAM" id="SSF50630">
    <property type="entry name" value="Acid proteases"/>
    <property type="match status" value="1"/>
</dbReference>
<reference evidence="1" key="1">
    <citation type="journal article" date="2011" name="Proc. Natl. Acad. Sci. U.S.A.">
        <title>The genome of the fire ant Solenopsis invicta.</title>
        <authorList>
            <person name="Wurm Y."/>
            <person name="Wang J."/>
            <person name="Riba-Grognuz O."/>
            <person name="Corona M."/>
            <person name="Nygaard S."/>
            <person name="Hunt B.G."/>
            <person name="Ingram K.K."/>
            <person name="Falquet L."/>
            <person name="Nipitwattanaphon M."/>
            <person name="Gotzek D."/>
            <person name="Dijkstra M.B."/>
            <person name="Oettler J."/>
            <person name="Comtesse F."/>
            <person name="Shih C.J."/>
            <person name="Wu W.J."/>
            <person name="Yang C.C."/>
            <person name="Thomas J."/>
            <person name="Beaudoing E."/>
            <person name="Pradervand S."/>
            <person name="Flegel V."/>
            <person name="Cook E.D."/>
            <person name="Fabbretti R."/>
            <person name="Stockinger H."/>
            <person name="Long L."/>
            <person name="Farmerie W.G."/>
            <person name="Oakey J."/>
            <person name="Boomsma J.J."/>
            <person name="Pamilo P."/>
            <person name="Yi S.V."/>
            <person name="Heinze J."/>
            <person name="Goodisman M.A."/>
            <person name="Farinelli L."/>
            <person name="Harshman K."/>
            <person name="Hulo N."/>
            <person name="Cerutti L."/>
            <person name="Xenarios I."/>
            <person name="Shoemaker D."/>
            <person name="Keller L."/>
        </authorList>
    </citation>
    <scope>NUCLEOTIDE SEQUENCE [LARGE SCALE GENOMIC DNA]</scope>
</reference>
<accession>E9J7Y0</accession>
<dbReference type="AlphaFoldDB" id="E9J7Y0"/>
<name>E9J7Y0_SOLIN</name>
<feature type="non-terminal residue" evidence="1">
    <location>
        <position position="205"/>
    </location>
</feature>